<keyword evidence="6 7" id="KW-0968">Cytoplasmic vesicle</keyword>
<evidence type="ECO:0000256" key="2">
    <source>
        <dbReference type="ARBA" id="ARBA00010482"/>
    </source>
</evidence>
<evidence type="ECO:0000256" key="8">
    <source>
        <dbReference type="SAM" id="Coils"/>
    </source>
</evidence>
<comment type="similarity">
    <text evidence="2 7">Belongs to the SCAMP family.</text>
</comment>
<evidence type="ECO:0000313" key="11">
    <source>
        <dbReference type="Proteomes" id="UP000825935"/>
    </source>
</evidence>
<evidence type="ECO:0000256" key="7">
    <source>
        <dbReference type="RuleBase" id="RU363122"/>
    </source>
</evidence>
<gene>
    <name evidence="10" type="ORF">KP509_19G014100</name>
</gene>
<evidence type="ECO:0000256" key="5">
    <source>
        <dbReference type="ARBA" id="ARBA00023136"/>
    </source>
</evidence>
<feature type="transmembrane region" description="Helical" evidence="7">
    <location>
        <begin position="157"/>
        <end position="176"/>
    </location>
</feature>
<evidence type="ECO:0000256" key="1">
    <source>
        <dbReference type="ARBA" id="ARBA00004003"/>
    </source>
</evidence>
<dbReference type="GO" id="GO:0030658">
    <property type="term" value="C:transport vesicle membrane"/>
    <property type="evidence" value="ECO:0007669"/>
    <property type="project" value="UniProtKB-SubCell"/>
</dbReference>
<evidence type="ECO:0000256" key="6">
    <source>
        <dbReference type="ARBA" id="ARBA00023329"/>
    </source>
</evidence>
<dbReference type="PANTHER" id="PTHR10687">
    <property type="entry name" value="SECRETORY CARRIER-ASSOCIATED MEMBRANE PROTEIN SCAMP"/>
    <property type="match status" value="1"/>
</dbReference>
<accession>A0A8T2SLM2</accession>
<dbReference type="GO" id="GO:0055038">
    <property type="term" value="C:recycling endosome membrane"/>
    <property type="evidence" value="ECO:0007669"/>
    <property type="project" value="TreeGrafter"/>
</dbReference>
<protein>
    <recommendedName>
        <fullName evidence="7">Secretory carrier-associated membrane protein</fullName>
        <shortName evidence="7">Secretory carrier membrane protein</shortName>
    </recommendedName>
</protein>
<evidence type="ECO:0000313" key="10">
    <source>
        <dbReference type="EMBL" id="KAH7351784.1"/>
    </source>
</evidence>
<keyword evidence="7" id="KW-0813">Transport</keyword>
<feature type="region of interest" description="Disordered" evidence="9">
    <location>
        <begin position="1"/>
        <end position="32"/>
    </location>
</feature>
<keyword evidence="4 7" id="KW-1133">Transmembrane helix</keyword>
<feature type="transmembrane region" description="Helical" evidence="7">
    <location>
        <begin position="237"/>
        <end position="260"/>
    </location>
</feature>
<feature type="transmembrane region" description="Helical" evidence="7">
    <location>
        <begin position="123"/>
        <end position="145"/>
    </location>
</feature>
<dbReference type="Proteomes" id="UP000825935">
    <property type="component" value="Chromosome 19"/>
</dbReference>
<dbReference type="EMBL" id="CM035424">
    <property type="protein sequence ID" value="KAH7351784.1"/>
    <property type="molecule type" value="Genomic_DNA"/>
</dbReference>
<dbReference type="OrthoDB" id="242866at2759"/>
<keyword evidence="8" id="KW-0175">Coiled coil</keyword>
<dbReference type="OMA" id="QMVMELM"/>
<dbReference type="PANTHER" id="PTHR10687:SF2">
    <property type="entry name" value="SECRETORY CARRIER-ASSOCIATED MEMBRANE PROTEIN"/>
    <property type="match status" value="1"/>
</dbReference>
<proteinExistence type="inferred from homology"/>
<evidence type="ECO:0000256" key="4">
    <source>
        <dbReference type="ARBA" id="ARBA00022989"/>
    </source>
</evidence>
<dbReference type="AlphaFoldDB" id="A0A8T2SLM2"/>
<reference evidence="10" key="1">
    <citation type="submission" date="2021-08" db="EMBL/GenBank/DDBJ databases">
        <title>WGS assembly of Ceratopteris richardii.</title>
        <authorList>
            <person name="Marchant D.B."/>
            <person name="Chen G."/>
            <person name="Jenkins J."/>
            <person name="Shu S."/>
            <person name="Leebens-Mack J."/>
            <person name="Grimwood J."/>
            <person name="Schmutz J."/>
            <person name="Soltis P."/>
            <person name="Soltis D."/>
            <person name="Chen Z.-H."/>
        </authorList>
    </citation>
    <scope>NUCLEOTIDE SEQUENCE</scope>
    <source>
        <strain evidence="10">Whitten #5841</strain>
        <tissue evidence="10">Leaf</tissue>
    </source>
</reference>
<evidence type="ECO:0000256" key="9">
    <source>
        <dbReference type="SAM" id="MobiDB-lite"/>
    </source>
</evidence>
<feature type="transmembrane region" description="Helical" evidence="7">
    <location>
        <begin position="196"/>
        <end position="217"/>
    </location>
</feature>
<comment type="caution">
    <text evidence="10">The sequence shown here is derived from an EMBL/GenBank/DDBJ whole genome shotgun (WGS) entry which is preliminary data.</text>
</comment>
<dbReference type="Pfam" id="PF04144">
    <property type="entry name" value="SCAMP"/>
    <property type="match status" value="1"/>
</dbReference>
<dbReference type="GO" id="GO:0005886">
    <property type="term" value="C:plasma membrane"/>
    <property type="evidence" value="ECO:0007669"/>
    <property type="project" value="UniProtKB-SubCell"/>
</dbReference>
<dbReference type="GO" id="GO:0032588">
    <property type="term" value="C:trans-Golgi network membrane"/>
    <property type="evidence" value="ECO:0007669"/>
    <property type="project" value="TreeGrafter"/>
</dbReference>
<keyword evidence="11" id="KW-1185">Reference proteome</keyword>
<dbReference type="InterPro" id="IPR007273">
    <property type="entry name" value="SCAMP"/>
</dbReference>
<sequence>MAYEPNPFDEEDVNPFANPAARTTERTQYTGGAFFNPHAGSLAAQEATVNIPLGNEKDATKKERELDAKEAELNRREQELKRREAAAAKAGIIIEERNWPPFFPLIHHDIASEIPPHLQRIQYFAFISWLGIITCLVWNIVAVTTNWVKVKHNGVKIWLLAIIYALTGIPGSYVLWYKPLYRTMRNESALKFGWFFLFYLLHLVFTIFAAVAPPVVFKGDSLAGILPAVDLFSKSTIVGIFYIVGFGCLCVEALISLWVLKQVYMYFRGSGSAAAVKRQSVNGGL</sequence>
<comment type="subcellular location">
    <subcellularLocation>
        <location evidence="7">Cell membrane</location>
        <topology evidence="7">Multi-pass membrane protein</topology>
    </subcellularLocation>
    <subcellularLocation>
        <location evidence="7">Cytoplasmic vesicle</location>
        <location evidence="7">Secretory vesicle membrane</location>
        <topology evidence="7">Multi-pass membrane protein</topology>
    </subcellularLocation>
</comment>
<organism evidence="10 11">
    <name type="scientific">Ceratopteris richardii</name>
    <name type="common">Triangle waterfern</name>
    <dbReference type="NCBI Taxonomy" id="49495"/>
    <lineage>
        <taxon>Eukaryota</taxon>
        <taxon>Viridiplantae</taxon>
        <taxon>Streptophyta</taxon>
        <taxon>Embryophyta</taxon>
        <taxon>Tracheophyta</taxon>
        <taxon>Polypodiopsida</taxon>
        <taxon>Polypodiidae</taxon>
        <taxon>Polypodiales</taxon>
        <taxon>Pteridineae</taxon>
        <taxon>Pteridaceae</taxon>
        <taxon>Parkerioideae</taxon>
        <taxon>Ceratopteris</taxon>
    </lineage>
</organism>
<dbReference type="GO" id="GO:0015031">
    <property type="term" value="P:protein transport"/>
    <property type="evidence" value="ECO:0007669"/>
    <property type="project" value="InterPro"/>
</dbReference>
<keyword evidence="3 7" id="KW-0812">Transmembrane</keyword>
<keyword evidence="7" id="KW-1003">Cell membrane</keyword>
<keyword evidence="5 7" id="KW-0472">Membrane</keyword>
<name>A0A8T2SLM2_CERRI</name>
<feature type="coiled-coil region" evidence="8">
    <location>
        <begin position="59"/>
        <end position="88"/>
    </location>
</feature>
<evidence type="ECO:0000256" key="3">
    <source>
        <dbReference type="ARBA" id="ARBA00022692"/>
    </source>
</evidence>
<comment type="function">
    <text evidence="1 7">Probably involved in membrane trafficking.</text>
</comment>